<comment type="catalytic activity">
    <reaction evidence="8">
        <text>L-seryl-[protein] + ATP = O-phospho-L-seryl-[protein] + ADP + H(+)</text>
        <dbReference type="Rhea" id="RHEA:17989"/>
        <dbReference type="Rhea" id="RHEA-COMP:9863"/>
        <dbReference type="Rhea" id="RHEA-COMP:11604"/>
        <dbReference type="ChEBI" id="CHEBI:15378"/>
        <dbReference type="ChEBI" id="CHEBI:29999"/>
        <dbReference type="ChEBI" id="CHEBI:30616"/>
        <dbReference type="ChEBI" id="CHEBI:83421"/>
        <dbReference type="ChEBI" id="CHEBI:456216"/>
        <dbReference type="EC" id="2.7.11.1"/>
    </reaction>
</comment>
<dbReference type="PROSITE" id="PS00107">
    <property type="entry name" value="PROTEIN_KINASE_ATP"/>
    <property type="match status" value="1"/>
</dbReference>
<dbReference type="Gramene" id="KZN09401">
    <property type="protein sequence ID" value="KZN09401"/>
    <property type="gene ID" value="DCAR_002057"/>
</dbReference>
<dbReference type="InterPro" id="IPR011009">
    <property type="entry name" value="Kinase-like_dom_sf"/>
</dbReference>
<comment type="catalytic activity">
    <reaction evidence="7">
        <text>L-threonyl-[protein] + ATP = O-phospho-L-threonyl-[protein] + ADP + H(+)</text>
        <dbReference type="Rhea" id="RHEA:46608"/>
        <dbReference type="Rhea" id="RHEA-COMP:11060"/>
        <dbReference type="Rhea" id="RHEA-COMP:11605"/>
        <dbReference type="ChEBI" id="CHEBI:15378"/>
        <dbReference type="ChEBI" id="CHEBI:30013"/>
        <dbReference type="ChEBI" id="CHEBI:30616"/>
        <dbReference type="ChEBI" id="CHEBI:61977"/>
        <dbReference type="ChEBI" id="CHEBI:456216"/>
        <dbReference type="EC" id="2.7.11.1"/>
    </reaction>
</comment>
<evidence type="ECO:0000256" key="2">
    <source>
        <dbReference type="ARBA" id="ARBA00022527"/>
    </source>
</evidence>
<dbReference type="GO" id="GO:0055028">
    <property type="term" value="C:cortical microtubule"/>
    <property type="evidence" value="ECO:0007669"/>
    <property type="project" value="TreeGrafter"/>
</dbReference>
<protein>
    <recommendedName>
        <fullName evidence="1">non-specific serine/threonine protein kinase</fullName>
        <ecNumber evidence="1">2.7.11.1</ecNumber>
    </recommendedName>
</protein>
<dbReference type="InterPro" id="IPR050660">
    <property type="entry name" value="NEK_Ser/Thr_kinase"/>
</dbReference>
<proteinExistence type="predicted"/>
<dbReference type="GO" id="GO:0005524">
    <property type="term" value="F:ATP binding"/>
    <property type="evidence" value="ECO:0007669"/>
    <property type="project" value="UniProtKB-UniRule"/>
</dbReference>
<dbReference type="GO" id="GO:0004674">
    <property type="term" value="F:protein serine/threonine kinase activity"/>
    <property type="evidence" value="ECO:0007669"/>
    <property type="project" value="UniProtKB-KW"/>
</dbReference>
<dbReference type="OMA" id="RCWRSAH"/>
<dbReference type="PANTHER" id="PTHR43671">
    <property type="entry name" value="SERINE/THREONINE-PROTEIN KINASE NEK"/>
    <property type="match status" value="1"/>
</dbReference>
<reference evidence="10" key="1">
    <citation type="journal article" date="2016" name="Nat. Genet.">
        <title>A high-quality carrot genome assembly provides new insights into carotenoid accumulation and asterid genome evolution.</title>
        <authorList>
            <person name="Iorizzo M."/>
            <person name="Ellison S."/>
            <person name="Senalik D."/>
            <person name="Zeng P."/>
            <person name="Satapoomin P."/>
            <person name="Huang J."/>
            <person name="Bowman M."/>
            <person name="Iovene M."/>
            <person name="Sanseverino W."/>
            <person name="Cavagnaro P."/>
            <person name="Yildiz M."/>
            <person name="Macko-Podgorni A."/>
            <person name="Moranska E."/>
            <person name="Grzebelus E."/>
            <person name="Grzebelus D."/>
            <person name="Ashrafi H."/>
            <person name="Zheng Z."/>
            <person name="Cheng S."/>
            <person name="Spooner D."/>
            <person name="Van Deynze A."/>
            <person name="Simon P."/>
        </authorList>
    </citation>
    <scope>NUCLEOTIDE SEQUENCE [LARGE SCALE GENOMIC DNA]</scope>
    <source>
        <tissue evidence="10">Leaf</tissue>
    </source>
</reference>
<keyword evidence="6 9" id="KW-0067">ATP-binding</keyword>
<organism evidence="10">
    <name type="scientific">Daucus carota subsp. sativus</name>
    <name type="common">Carrot</name>
    <dbReference type="NCBI Taxonomy" id="79200"/>
    <lineage>
        <taxon>Eukaryota</taxon>
        <taxon>Viridiplantae</taxon>
        <taxon>Streptophyta</taxon>
        <taxon>Embryophyta</taxon>
        <taxon>Tracheophyta</taxon>
        <taxon>Spermatophyta</taxon>
        <taxon>Magnoliopsida</taxon>
        <taxon>eudicotyledons</taxon>
        <taxon>Gunneridae</taxon>
        <taxon>Pentapetalae</taxon>
        <taxon>asterids</taxon>
        <taxon>campanulids</taxon>
        <taxon>Apiales</taxon>
        <taxon>Apiaceae</taxon>
        <taxon>Apioideae</taxon>
        <taxon>Scandiceae</taxon>
        <taxon>Daucinae</taxon>
        <taxon>Daucus</taxon>
        <taxon>Daucus sect. Daucus</taxon>
    </lineage>
</organism>
<keyword evidence="4 9" id="KW-0547">Nucleotide-binding</keyword>
<dbReference type="InterPro" id="IPR017441">
    <property type="entry name" value="Protein_kinase_ATP_BS"/>
</dbReference>
<evidence type="ECO:0000256" key="6">
    <source>
        <dbReference type="ARBA" id="ARBA00022840"/>
    </source>
</evidence>
<dbReference type="Gene3D" id="3.30.200.20">
    <property type="entry name" value="Phosphorylase Kinase, domain 1"/>
    <property type="match status" value="1"/>
</dbReference>
<keyword evidence="2" id="KW-0723">Serine/threonine-protein kinase</keyword>
<evidence type="ECO:0000256" key="5">
    <source>
        <dbReference type="ARBA" id="ARBA00022777"/>
    </source>
</evidence>
<evidence type="ECO:0000256" key="3">
    <source>
        <dbReference type="ARBA" id="ARBA00022679"/>
    </source>
</evidence>
<comment type="caution">
    <text evidence="10">The sequence shown here is derived from an EMBL/GenBank/DDBJ whole genome shotgun (WGS) entry which is preliminary data.</text>
</comment>
<gene>
    <name evidence="10" type="ORF">DCAR_002057</name>
</gene>
<dbReference type="EC" id="2.7.11.1" evidence="1"/>
<dbReference type="STRING" id="79200.A0A166GVL5"/>
<dbReference type="PANTHER" id="PTHR43671:SF98">
    <property type="entry name" value="SERINE_THREONINE-PROTEIN KINASE NEK11"/>
    <property type="match status" value="1"/>
</dbReference>
<evidence type="ECO:0000256" key="4">
    <source>
        <dbReference type="ARBA" id="ARBA00022741"/>
    </source>
</evidence>
<dbReference type="AlphaFoldDB" id="A0A166GVL5"/>
<evidence type="ECO:0000256" key="7">
    <source>
        <dbReference type="ARBA" id="ARBA00047899"/>
    </source>
</evidence>
<keyword evidence="3" id="KW-0808">Transferase</keyword>
<feature type="binding site" evidence="9">
    <location>
        <position position="33"/>
    </location>
    <ligand>
        <name>ATP</name>
        <dbReference type="ChEBI" id="CHEBI:30616"/>
    </ligand>
</feature>
<dbReference type="EMBL" id="LNRQ01000001">
    <property type="protein sequence ID" value="KZN09401.1"/>
    <property type="molecule type" value="Genomic_DNA"/>
</dbReference>
<evidence type="ECO:0000256" key="8">
    <source>
        <dbReference type="ARBA" id="ARBA00048679"/>
    </source>
</evidence>
<keyword evidence="5" id="KW-0418">Kinase</keyword>
<dbReference type="GO" id="GO:0007017">
    <property type="term" value="P:microtubule-based process"/>
    <property type="evidence" value="ECO:0007669"/>
    <property type="project" value="TreeGrafter"/>
</dbReference>
<name>A0A166GVL5_DAUCS</name>
<accession>A0A166GVL5</accession>
<dbReference type="SUPFAM" id="SSF56112">
    <property type="entry name" value="Protein kinase-like (PK-like)"/>
    <property type="match status" value="1"/>
</dbReference>
<evidence type="ECO:0000256" key="9">
    <source>
        <dbReference type="PROSITE-ProRule" id="PRU10141"/>
    </source>
</evidence>
<evidence type="ECO:0000313" key="10">
    <source>
        <dbReference type="EMBL" id="KZN09401.1"/>
    </source>
</evidence>
<evidence type="ECO:0000256" key="1">
    <source>
        <dbReference type="ARBA" id="ARBA00012513"/>
    </source>
</evidence>
<sequence>MEDYEVIEQVGRGAFGTAFLVHHKLEMKKYVMKKIGLAKQTDKFKRTAHQEIDNCGHSEGFFFTISRVLVPELGACLPDASYLSSINQYV</sequence>